<protein>
    <recommendedName>
        <fullName evidence="2">AB hydrolase-1 domain-containing protein</fullName>
    </recommendedName>
</protein>
<dbReference type="GO" id="GO:0016787">
    <property type="term" value="F:hydrolase activity"/>
    <property type="evidence" value="ECO:0007669"/>
    <property type="project" value="UniProtKB-KW"/>
</dbReference>
<dbReference type="PANTHER" id="PTHR43798:SF31">
    <property type="entry name" value="AB HYDROLASE SUPERFAMILY PROTEIN YCLE"/>
    <property type="match status" value="1"/>
</dbReference>
<sequence length="231" mass="26100">MSPQYQRRSFSNGNLDLSYVEWGSSESPPMVLLHGLQDCARSWDVFSRAMSGEYRVISLDSRGHGCSDFPVSSSLGSGYRFVDYVSDITALIDNLGLDEPILVGHSAGGRYAFSYASLNPQNVRALVVVDIDPDSVNQSSSGMFDRYMNESDEWPSLDGVVERIRSRQYASSETMLNHQAEVMTKPMGNEGRRVWRRDRRVIEDYERPDLWEEWASIAVPTVVIRGRQSDL</sequence>
<organism evidence="3">
    <name type="scientific">marine metagenome</name>
    <dbReference type="NCBI Taxonomy" id="408172"/>
    <lineage>
        <taxon>unclassified sequences</taxon>
        <taxon>metagenomes</taxon>
        <taxon>ecological metagenomes</taxon>
    </lineage>
</organism>
<proteinExistence type="predicted"/>
<feature type="non-terminal residue" evidence="3">
    <location>
        <position position="231"/>
    </location>
</feature>
<dbReference type="GO" id="GO:0016020">
    <property type="term" value="C:membrane"/>
    <property type="evidence" value="ECO:0007669"/>
    <property type="project" value="TreeGrafter"/>
</dbReference>
<dbReference type="InterPro" id="IPR000073">
    <property type="entry name" value="AB_hydrolase_1"/>
</dbReference>
<evidence type="ECO:0000313" key="3">
    <source>
        <dbReference type="EMBL" id="SVD77557.1"/>
    </source>
</evidence>
<dbReference type="Pfam" id="PF00561">
    <property type="entry name" value="Abhydrolase_1"/>
    <property type="match status" value="1"/>
</dbReference>
<dbReference type="PANTHER" id="PTHR43798">
    <property type="entry name" value="MONOACYLGLYCEROL LIPASE"/>
    <property type="match status" value="1"/>
</dbReference>
<dbReference type="InterPro" id="IPR029058">
    <property type="entry name" value="AB_hydrolase_fold"/>
</dbReference>
<dbReference type="PRINTS" id="PR00111">
    <property type="entry name" value="ABHYDROLASE"/>
</dbReference>
<dbReference type="EMBL" id="UINC01172468">
    <property type="protein sequence ID" value="SVD77557.1"/>
    <property type="molecule type" value="Genomic_DNA"/>
</dbReference>
<keyword evidence="1" id="KW-0378">Hydrolase</keyword>
<gene>
    <name evidence="3" type="ORF">METZ01_LOCUS430411</name>
</gene>
<dbReference type="SUPFAM" id="SSF53474">
    <property type="entry name" value="alpha/beta-Hydrolases"/>
    <property type="match status" value="1"/>
</dbReference>
<dbReference type="Gene3D" id="3.40.50.1820">
    <property type="entry name" value="alpha/beta hydrolase"/>
    <property type="match status" value="1"/>
</dbReference>
<feature type="domain" description="AB hydrolase-1" evidence="2">
    <location>
        <begin position="28"/>
        <end position="155"/>
    </location>
</feature>
<name>A0A382Y2H7_9ZZZZ</name>
<accession>A0A382Y2H7</accession>
<reference evidence="3" key="1">
    <citation type="submission" date="2018-05" db="EMBL/GenBank/DDBJ databases">
        <authorList>
            <person name="Lanie J.A."/>
            <person name="Ng W.-L."/>
            <person name="Kazmierczak K.M."/>
            <person name="Andrzejewski T.M."/>
            <person name="Davidsen T.M."/>
            <person name="Wayne K.J."/>
            <person name="Tettelin H."/>
            <person name="Glass J.I."/>
            <person name="Rusch D."/>
            <person name="Podicherti R."/>
            <person name="Tsui H.-C.T."/>
            <person name="Winkler M.E."/>
        </authorList>
    </citation>
    <scope>NUCLEOTIDE SEQUENCE</scope>
</reference>
<dbReference type="InterPro" id="IPR050266">
    <property type="entry name" value="AB_hydrolase_sf"/>
</dbReference>
<dbReference type="AlphaFoldDB" id="A0A382Y2H7"/>
<evidence type="ECO:0000259" key="2">
    <source>
        <dbReference type="Pfam" id="PF00561"/>
    </source>
</evidence>
<evidence type="ECO:0000256" key="1">
    <source>
        <dbReference type="ARBA" id="ARBA00022801"/>
    </source>
</evidence>